<dbReference type="Proteomes" id="UP000002931">
    <property type="component" value="Unassembled WGS sequence"/>
</dbReference>
<gene>
    <name evidence="1" type="ORF">RB2654_15310</name>
</gene>
<keyword evidence="2" id="KW-1185">Reference proteome</keyword>
<evidence type="ECO:0000313" key="2">
    <source>
        <dbReference type="Proteomes" id="UP000002931"/>
    </source>
</evidence>
<sequence>MSKRPIWSSRRWVSSPRICRRSGISRNFR</sequence>
<dbReference type="AlphaFoldDB" id="A3VHB1"/>
<evidence type="ECO:0000313" key="1">
    <source>
        <dbReference type="EMBL" id="EAQ12666.1"/>
    </source>
</evidence>
<name>A3VHB1_9RHOB</name>
<dbReference type="HOGENOM" id="CLU_3409625_0_0_5"/>
<dbReference type="EMBL" id="AAMT01000008">
    <property type="protein sequence ID" value="EAQ12666.1"/>
    <property type="molecule type" value="Genomic_DNA"/>
</dbReference>
<reference evidence="1 2" key="1">
    <citation type="journal article" date="2010" name="J. Bacteriol.">
        <title>Genome sequences of Pelagibaca bermudensis HTCC2601T and Maritimibacter alkaliphilus HTCC2654T, the type strains of two marine Roseobacter genera.</title>
        <authorList>
            <person name="Thrash J.C."/>
            <person name="Cho J.C."/>
            <person name="Ferriera S."/>
            <person name="Johnson J."/>
            <person name="Vergin K.L."/>
            <person name="Giovannoni S.J."/>
        </authorList>
    </citation>
    <scope>NUCLEOTIDE SEQUENCE [LARGE SCALE GENOMIC DNA]</scope>
    <source>
        <strain evidence="1 2">HTCC2654</strain>
    </source>
</reference>
<organism evidence="1 2">
    <name type="scientific">Maritimibacter alkaliphilus HTCC2654</name>
    <dbReference type="NCBI Taxonomy" id="314271"/>
    <lineage>
        <taxon>Bacteria</taxon>
        <taxon>Pseudomonadati</taxon>
        <taxon>Pseudomonadota</taxon>
        <taxon>Alphaproteobacteria</taxon>
        <taxon>Rhodobacterales</taxon>
        <taxon>Roseobacteraceae</taxon>
        <taxon>Maritimibacter</taxon>
    </lineage>
</organism>
<comment type="caution">
    <text evidence="1">The sequence shown here is derived from an EMBL/GenBank/DDBJ whole genome shotgun (WGS) entry which is preliminary data.</text>
</comment>
<proteinExistence type="predicted"/>
<protein>
    <submittedName>
        <fullName evidence="1">Uncharacterized protein</fullName>
    </submittedName>
</protein>
<accession>A3VHB1</accession>